<dbReference type="Proteomes" id="UP000215902">
    <property type="component" value="Unassembled WGS sequence"/>
</dbReference>
<protein>
    <submittedName>
        <fullName evidence="3">Uncharacterized protein</fullName>
    </submittedName>
</protein>
<keyword evidence="4" id="KW-1185">Reference proteome</keyword>
<dbReference type="OrthoDB" id="8113027at2759"/>
<evidence type="ECO:0000256" key="2">
    <source>
        <dbReference type="SAM" id="Phobius"/>
    </source>
</evidence>
<dbReference type="EMBL" id="NIVC01000412">
    <property type="protein sequence ID" value="PAA83625.1"/>
    <property type="molecule type" value="Genomic_DNA"/>
</dbReference>
<name>A0A267GC48_9PLAT</name>
<feature type="compositionally biased region" description="Basic residues" evidence="1">
    <location>
        <begin position="20"/>
        <end position="30"/>
    </location>
</feature>
<keyword evidence="2" id="KW-0812">Transmembrane</keyword>
<proteinExistence type="predicted"/>
<gene>
    <name evidence="3" type="ORF">BOX15_Mlig006636g1</name>
</gene>
<feature type="region of interest" description="Disordered" evidence="1">
    <location>
        <begin position="1"/>
        <end position="30"/>
    </location>
</feature>
<evidence type="ECO:0000256" key="1">
    <source>
        <dbReference type="SAM" id="MobiDB-lite"/>
    </source>
</evidence>
<evidence type="ECO:0000313" key="4">
    <source>
        <dbReference type="Proteomes" id="UP000215902"/>
    </source>
</evidence>
<dbReference type="AlphaFoldDB" id="A0A267GC48"/>
<keyword evidence="2" id="KW-1133">Transmembrane helix</keyword>
<feature type="transmembrane region" description="Helical" evidence="2">
    <location>
        <begin position="34"/>
        <end position="52"/>
    </location>
</feature>
<keyword evidence="2" id="KW-0472">Membrane</keyword>
<reference evidence="3 4" key="1">
    <citation type="submission" date="2017-06" db="EMBL/GenBank/DDBJ databases">
        <title>A platform for efficient transgenesis in Macrostomum lignano, a flatworm model organism for stem cell research.</title>
        <authorList>
            <person name="Berezikov E."/>
        </authorList>
    </citation>
    <scope>NUCLEOTIDE SEQUENCE [LARGE SCALE GENOMIC DNA]</scope>
    <source>
        <strain evidence="3">DV1</strain>
        <tissue evidence="3">Whole organism</tissue>
    </source>
</reference>
<dbReference type="Pfam" id="PF15018">
    <property type="entry name" value="InaF-motif"/>
    <property type="match status" value="1"/>
</dbReference>
<dbReference type="InterPro" id="IPR029162">
    <property type="entry name" value="InaF-motif"/>
</dbReference>
<evidence type="ECO:0000313" key="3">
    <source>
        <dbReference type="EMBL" id="PAA83625.1"/>
    </source>
</evidence>
<accession>A0A267GC48</accession>
<feature type="compositionally biased region" description="Polar residues" evidence="1">
    <location>
        <begin position="1"/>
        <end position="13"/>
    </location>
</feature>
<comment type="caution">
    <text evidence="3">The sequence shown here is derived from an EMBL/GenBank/DDBJ whole genome shotgun (WGS) entry which is preliminary data.</text>
</comment>
<organism evidence="3 4">
    <name type="scientific">Macrostomum lignano</name>
    <dbReference type="NCBI Taxonomy" id="282301"/>
    <lineage>
        <taxon>Eukaryota</taxon>
        <taxon>Metazoa</taxon>
        <taxon>Spiralia</taxon>
        <taxon>Lophotrochozoa</taxon>
        <taxon>Platyhelminthes</taxon>
        <taxon>Rhabditophora</taxon>
        <taxon>Macrostomorpha</taxon>
        <taxon>Macrostomida</taxon>
        <taxon>Macrostomidae</taxon>
        <taxon>Macrostomum</taxon>
    </lineage>
</organism>
<sequence>MKSEGYQNANSGGASLAGKQPHKPKVQSKTNKKWIRLATVFLYVLAVSQYIVTAPTSASVAFAFCLGRVGHRFFL</sequence>